<reference evidence="2" key="1">
    <citation type="submission" date="2018-01" db="EMBL/GenBank/DDBJ databases">
        <title>An insight into the sialome of Amazonian anophelines.</title>
        <authorList>
            <person name="Ribeiro J.M."/>
            <person name="Scarpassa V."/>
            <person name="Calvo E."/>
        </authorList>
    </citation>
    <scope>NUCLEOTIDE SEQUENCE</scope>
    <source>
        <tissue evidence="2">Salivary glands</tissue>
    </source>
</reference>
<sequence>MLLIMCGCLLVFLDPVCTLWRSQFALWLAMGFATVNDPMTDERLKFVGDFCFTAFAFWGEAFLFDSGFLGNGSNFLRFFFLNTKYTPDCKTPDNRTASSTFAGVSPLVGILKNFRVALHHLEQQTVQVVLELLHLLLLQQHLVLEALCHPYHLLVRFALVLGERLRREGHRGGRLGRRPLSQLGTDRFATDDDALLVPESGAAGLLLRAVQLPLRHDDGRQIFQRVRPRMVMVTVVLDQVLDLLRKALLLRFGHRFPGRH</sequence>
<proteinExistence type="predicted"/>
<name>A0A2M4C5S5_9DIPT</name>
<feature type="chain" id="PRO_5014908512" evidence="1">
    <location>
        <begin position="19"/>
        <end position="260"/>
    </location>
</feature>
<organism evidence="2">
    <name type="scientific">Anopheles marajoara</name>
    <dbReference type="NCBI Taxonomy" id="58244"/>
    <lineage>
        <taxon>Eukaryota</taxon>
        <taxon>Metazoa</taxon>
        <taxon>Ecdysozoa</taxon>
        <taxon>Arthropoda</taxon>
        <taxon>Hexapoda</taxon>
        <taxon>Insecta</taxon>
        <taxon>Pterygota</taxon>
        <taxon>Neoptera</taxon>
        <taxon>Endopterygota</taxon>
        <taxon>Diptera</taxon>
        <taxon>Nematocera</taxon>
        <taxon>Culicoidea</taxon>
        <taxon>Culicidae</taxon>
        <taxon>Anophelinae</taxon>
        <taxon>Anopheles</taxon>
    </lineage>
</organism>
<evidence type="ECO:0000256" key="1">
    <source>
        <dbReference type="SAM" id="SignalP"/>
    </source>
</evidence>
<evidence type="ECO:0000313" key="2">
    <source>
        <dbReference type="EMBL" id="MBW60609.1"/>
    </source>
</evidence>
<accession>A0A2M4C5S5</accession>
<dbReference type="AlphaFoldDB" id="A0A2M4C5S5"/>
<protein>
    <submittedName>
        <fullName evidence="2">Putative secreted protein</fullName>
    </submittedName>
</protein>
<feature type="signal peptide" evidence="1">
    <location>
        <begin position="1"/>
        <end position="18"/>
    </location>
</feature>
<keyword evidence="1" id="KW-0732">Signal</keyword>
<dbReference type="EMBL" id="GGFJ01011468">
    <property type="protein sequence ID" value="MBW60609.1"/>
    <property type="molecule type" value="Transcribed_RNA"/>
</dbReference>